<evidence type="ECO:0000256" key="1">
    <source>
        <dbReference type="SAM" id="Phobius"/>
    </source>
</evidence>
<gene>
    <name evidence="2" type="ORF">S01H1_18313</name>
</gene>
<proteinExistence type="predicted"/>
<accession>X0TTT0</accession>
<sequence>MKVKEIILLIFIIAAGVFFYHAYTGKIYIDLDWGEGIFFNLDEFVYEES</sequence>
<name>X0TTT0_9ZZZZ</name>
<reference evidence="2" key="1">
    <citation type="journal article" date="2014" name="Front. Microbiol.">
        <title>High frequency of phylogenetically diverse reductive dehalogenase-homologous genes in deep subseafloor sedimentary metagenomes.</title>
        <authorList>
            <person name="Kawai M."/>
            <person name="Futagami T."/>
            <person name="Toyoda A."/>
            <person name="Takaki Y."/>
            <person name="Nishi S."/>
            <person name="Hori S."/>
            <person name="Arai W."/>
            <person name="Tsubouchi T."/>
            <person name="Morono Y."/>
            <person name="Uchiyama I."/>
            <person name="Ito T."/>
            <person name="Fujiyama A."/>
            <person name="Inagaki F."/>
            <person name="Takami H."/>
        </authorList>
    </citation>
    <scope>NUCLEOTIDE SEQUENCE</scope>
    <source>
        <strain evidence="2">Expedition CK06-06</strain>
    </source>
</reference>
<dbReference type="EMBL" id="BARS01009784">
    <property type="protein sequence ID" value="GAF79520.1"/>
    <property type="molecule type" value="Genomic_DNA"/>
</dbReference>
<organism evidence="2">
    <name type="scientific">marine sediment metagenome</name>
    <dbReference type="NCBI Taxonomy" id="412755"/>
    <lineage>
        <taxon>unclassified sequences</taxon>
        <taxon>metagenomes</taxon>
        <taxon>ecological metagenomes</taxon>
    </lineage>
</organism>
<feature type="non-terminal residue" evidence="2">
    <location>
        <position position="49"/>
    </location>
</feature>
<keyword evidence="1" id="KW-0472">Membrane</keyword>
<keyword evidence="1" id="KW-1133">Transmembrane helix</keyword>
<feature type="transmembrane region" description="Helical" evidence="1">
    <location>
        <begin position="6"/>
        <end position="23"/>
    </location>
</feature>
<comment type="caution">
    <text evidence="2">The sequence shown here is derived from an EMBL/GenBank/DDBJ whole genome shotgun (WGS) entry which is preliminary data.</text>
</comment>
<protein>
    <submittedName>
        <fullName evidence="2">Uncharacterized protein</fullName>
    </submittedName>
</protein>
<keyword evidence="1" id="KW-0812">Transmembrane</keyword>
<dbReference type="AlphaFoldDB" id="X0TTT0"/>
<evidence type="ECO:0000313" key="2">
    <source>
        <dbReference type="EMBL" id="GAF79520.1"/>
    </source>
</evidence>